<dbReference type="SUPFAM" id="SSF55874">
    <property type="entry name" value="ATPase domain of HSP90 chaperone/DNA topoisomerase II/histidine kinase"/>
    <property type="match status" value="1"/>
</dbReference>
<dbReference type="InterPro" id="IPR005467">
    <property type="entry name" value="His_kinase_dom"/>
</dbReference>
<dbReference type="CDD" id="cd12915">
    <property type="entry name" value="PDC2_DGC_like"/>
    <property type="match status" value="1"/>
</dbReference>
<dbReference type="SMART" id="SM00388">
    <property type="entry name" value="HisKA"/>
    <property type="match status" value="1"/>
</dbReference>
<dbReference type="Gene3D" id="1.10.287.130">
    <property type="match status" value="1"/>
</dbReference>
<evidence type="ECO:0000256" key="4">
    <source>
        <dbReference type="ARBA" id="ARBA00022679"/>
    </source>
</evidence>
<dbReference type="Gene3D" id="3.30.565.10">
    <property type="entry name" value="Histidine kinase-like ATPase, C-terminal domain"/>
    <property type="match status" value="1"/>
</dbReference>
<dbReference type="EC" id="2.7.13.3" evidence="2"/>
<keyword evidence="6" id="KW-1133">Transmembrane helix</keyword>
<dbReference type="InterPro" id="IPR052162">
    <property type="entry name" value="Sensor_kinase/Photoreceptor"/>
</dbReference>
<dbReference type="Pfam" id="PF02518">
    <property type="entry name" value="HATPase_c"/>
    <property type="match status" value="1"/>
</dbReference>
<accession>A0A7C9QU96</accession>
<evidence type="ECO:0000256" key="5">
    <source>
        <dbReference type="ARBA" id="ARBA00022777"/>
    </source>
</evidence>
<dbReference type="SMART" id="SM00387">
    <property type="entry name" value="HATPase_c"/>
    <property type="match status" value="1"/>
</dbReference>
<dbReference type="PROSITE" id="PS50109">
    <property type="entry name" value="HIS_KIN"/>
    <property type="match status" value="1"/>
</dbReference>
<evidence type="ECO:0000256" key="6">
    <source>
        <dbReference type="SAM" id="Phobius"/>
    </source>
</evidence>
<dbReference type="CDD" id="cd00082">
    <property type="entry name" value="HisKA"/>
    <property type="match status" value="1"/>
</dbReference>
<evidence type="ECO:0000313" key="9">
    <source>
        <dbReference type="Proteomes" id="UP000480684"/>
    </source>
</evidence>
<evidence type="ECO:0000259" key="7">
    <source>
        <dbReference type="PROSITE" id="PS50109"/>
    </source>
</evidence>
<comment type="caution">
    <text evidence="8">The sequence shown here is derived from an EMBL/GenBank/DDBJ whole genome shotgun (WGS) entry which is preliminary data.</text>
</comment>
<dbReference type="InterPro" id="IPR054327">
    <property type="entry name" value="His-kinase-like_sensor"/>
</dbReference>
<evidence type="ECO:0000256" key="2">
    <source>
        <dbReference type="ARBA" id="ARBA00012438"/>
    </source>
</evidence>
<organism evidence="8 9">
    <name type="scientific">Magnetospirillum aberrantis SpK</name>
    <dbReference type="NCBI Taxonomy" id="908842"/>
    <lineage>
        <taxon>Bacteria</taxon>
        <taxon>Pseudomonadati</taxon>
        <taxon>Pseudomonadota</taxon>
        <taxon>Alphaproteobacteria</taxon>
        <taxon>Rhodospirillales</taxon>
        <taxon>Rhodospirillaceae</taxon>
        <taxon>Magnetospirillum</taxon>
    </lineage>
</organism>
<reference evidence="8 9" key="1">
    <citation type="submission" date="2020-02" db="EMBL/GenBank/DDBJ databases">
        <authorList>
            <person name="Dziuba M."/>
            <person name="Kuznetsov B."/>
            <person name="Mardanov A."/>
            <person name="Ravin N."/>
            <person name="Grouzdev D."/>
        </authorList>
    </citation>
    <scope>NUCLEOTIDE SEQUENCE [LARGE SCALE GENOMIC DNA]</scope>
    <source>
        <strain evidence="8 9">SpK</strain>
    </source>
</reference>
<dbReference type="InterPro" id="IPR003661">
    <property type="entry name" value="HisK_dim/P_dom"/>
</dbReference>
<feature type="domain" description="Histidine kinase" evidence="7">
    <location>
        <begin position="334"/>
        <end position="549"/>
    </location>
</feature>
<evidence type="ECO:0000313" key="8">
    <source>
        <dbReference type="EMBL" id="NFV79456.1"/>
    </source>
</evidence>
<dbReference type="Pfam" id="PF22588">
    <property type="entry name" value="dCache_1_like"/>
    <property type="match status" value="1"/>
</dbReference>
<dbReference type="EMBL" id="JAAIYP010000029">
    <property type="protein sequence ID" value="NFV79456.1"/>
    <property type="molecule type" value="Genomic_DNA"/>
</dbReference>
<keyword evidence="4" id="KW-0808">Transferase</keyword>
<dbReference type="GO" id="GO:0000155">
    <property type="term" value="F:phosphorelay sensor kinase activity"/>
    <property type="evidence" value="ECO:0007669"/>
    <property type="project" value="InterPro"/>
</dbReference>
<dbReference type="Proteomes" id="UP000480684">
    <property type="component" value="Unassembled WGS sequence"/>
</dbReference>
<evidence type="ECO:0000256" key="1">
    <source>
        <dbReference type="ARBA" id="ARBA00000085"/>
    </source>
</evidence>
<keyword evidence="6" id="KW-0472">Membrane</keyword>
<dbReference type="Gene3D" id="3.30.450.20">
    <property type="entry name" value="PAS domain"/>
    <property type="match status" value="2"/>
</dbReference>
<keyword evidence="6" id="KW-0812">Transmembrane</keyword>
<sequence length="551" mass="59962">MLRPRWLVALITGVNAVVILAVAGWLVAADLREVRARVEGETRADLALVRESVVHALDVADLLTGRVADRAAKGGAALTRGGPQPLLAQISAVPAVANLHVLDDAGHLLLDAKGLYPSGGNFADRDWFKTLADDPSLQVSIGQVTFDESARTHAFPVARRIVGERGRTVGFVVAQVDLGYFKRLYQQMGAAEDLAFGAYGLDGGISVRQPFAADDVGRSFAGSALFEQLALSPEGTFFGRSPYDALPRVLSYSRLMGRPLVVWASRSEQQAMEAARWRSLGLAAGALSLVGLGIALAVACWRGLEREQRESSDLAGLNRELERSNADLEQFAYIASHDLKEPLRNIASYVQLLQRRYQGKLDPDADAFIGYTVDGVRRMQAIISELLAYSRIGTGQLTLVPVQAGILVSSALAHLKGVIAEAQAAVEVKGPLPVVMADNVQLGSLFQNLIGNALKYRRDDVRSEVVIGCESRGEWWEFYVADNGIGIDAQYHRQIFDLFRRLHPRDRFPGTGIGLAICQRVVERHGGRIWVESVVGQGSTFRFTLPKVRMA</sequence>
<proteinExistence type="predicted"/>
<dbReference type="PRINTS" id="PR00344">
    <property type="entry name" value="BCTRLSENSOR"/>
</dbReference>
<keyword evidence="5" id="KW-0418">Kinase</keyword>
<dbReference type="InterPro" id="IPR004358">
    <property type="entry name" value="Sig_transdc_His_kin-like_C"/>
</dbReference>
<dbReference type="PANTHER" id="PTHR43304">
    <property type="entry name" value="PHYTOCHROME-LIKE PROTEIN CPH1"/>
    <property type="match status" value="1"/>
</dbReference>
<dbReference type="AlphaFoldDB" id="A0A7C9QU96"/>
<gene>
    <name evidence="8" type="ORF">G4223_04950</name>
</gene>
<protein>
    <recommendedName>
        <fullName evidence="2">histidine kinase</fullName>
        <ecNumber evidence="2">2.7.13.3</ecNumber>
    </recommendedName>
</protein>
<keyword evidence="9" id="KW-1185">Reference proteome</keyword>
<dbReference type="PANTHER" id="PTHR43304:SF1">
    <property type="entry name" value="PAC DOMAIN-CONTAINING PROTEIN"/>
    <property type="match status" value="1"/>
</dbReference>
<dbReference type="CDD" id="cd12914">
    <property type="entry name" value="PDC1_DGC_like"/>
    <property type="match status" value="1"/>
</dbReference>
<dbReference type="InterPro" id="IPR036097">
    <property type="entry name" value="HisK_dim/P_sf"/>
</dbReference>
<keyword evidence="3" id="KW-0597">Phosphoprotein</keyword>
<comment type="catalytic activity">
    <reaction evidence="1">
        <text>ATP + protein L-histidine = ADP + protein N-phospho-L-histidine.</text>
        <dbReference type="EC" id="2.7.13.3"/>
    </reaction>
</comment>
<evidence type="ECO:0000256" key="3">
    <source>
        <dbReference type="ARBA" id="ARBA00022553"/>
    </source>
</evidence>
<feature type="transmembrane region" description="Helical" evidence="6">
    <location>
        <begin position="6"/>
        <end position="28"/>
    </location>
</feature>
<dbReference type="Pfam" id="PF00512">
    <property type="entry name" value="HisKA"/>
    <property type="match status" value="1"/>
</dbReference>
<dbReference type="FunFam" id="3.30.565.10:FF:000006">
    <property type="entry name" value="Sensor histidine kinase WalK"/>
    <property type="match status" value="1"/>
</dbReference>
<dbReference type="RefSeq" id="WP_163675892.1">
    <property type="nucleotide sequence ID" value="NZ_JAAIYP010000029.1"/>
</dbReference>
<dbReference type="InterPro" id="IPR003594">
    <property type="entry name" value="HATPase_dom"/>
</dbReference>
<name>A0A7C9QU96_9PROT</name>
<dbReference type="SUPFAM" id="SSF47384">
    <property type="entry name" value="Homodimeric domain of signal transducing histidine kinase"/>
    <property type="match status" value="1"/>
</dbReference>
<dbReference type="InterPro" id="IPR036890">
    <property type="entry name" value="HATPase_C_sf"/>
</dbReference>